<evidence type="ECO:0000256" key="1">
    <source>
        <dbReference type="SAM" id="MobiDB-lite"/>
    </source>
</evidence>
<feature type="region of interest" description="Disordered" evidence="1">
    <location>
        <begin position="1"/>
        <end position="29"/>
    </location>
</feature>
<reference evidence="3" key="1">
    <citation type="journal article" date="2017" name="Genome Biol. Evol.">
        <title>The complete genome sequence of the phytopathogenic fungus Sclerotinia sclerotiorum reveals insights into the genome architecture of broad host range pathogens.</title>
        <authorList>
            <person name="Derbyshire M."/>
            <person name="Denton-Giles M."/>
            <person name="Hegedus D."/>
            <person name="Seifbarghy S."/>
            <person name="Rollins J."/>
            <person name="van Kan J."/>
            <person name="Seidl M.F."/>
            <person name="Faino L."/>
            <person name="Mbengue M."/>
            <person name="Navaud O."/>
            <person name="Raffaele S."/>
            <person name="Hammond-Kosack K."/>
            <person name="Heard S."/>
            <person name="Oliver R."/>
        </authorList>
    </citation>
    <scope>NUCLEOTIDE SEQUENCE [LARGE SCALE GENOMIC DNA]</scope>
    <source>
        <strain evidence="3">ATCC 18683 / 1980 / Ss-1</strain>
    </source>
</reference>
<dbReference type="Proteomes" id="UP000177798">
    <property type="component" value="Chromosome 10"/>
</dbReference>
<dbReference type="VEuPathDB" id="FungiDB:sscle_10g075810"/>
<feature type="compositionally biased region" description="Polar residues" evidence="1">
    <location>
        <begin position="1"/>
        <end position="14"/>
    </location>
</feature>
<proteinExistence type="predicted"/>
<dbReference type="EMBL" id="CP017823">
    <property type="protein sequence ID" value="APA12811.1"/>
    <property type="molecule type" value="Genomic_DNA"/>
</dbReference>
<dbReference type="KEGG" id="ssl:SS1G_08256"/>
<organism evidence="2 3">
    <name type="scientific">Sclerotinia sclerotiorum (strain ATCC 18683 / 1980 / Ss-1)</name>
    <name type="common">White mold</name>
    <name type="synonym">Whetzelinia sclerotiorum</name>
    <dbReference type="NCBI Taxonomy" id="665079"/>
    <lineage>
        <taxon>Eukaryota</taxon>
        <taxon>Fungi</taxon>
        <taxon>Dikarya</taxon>
        <taxon>Ascomycota</taxon>
        <taxon>Pezizomycotina</taxon>
        <taxon>Leotiomycetes</taxon>
        <taxon>Helotiales</taxon>
        <taxon>Sclerotiniaceae</taxon>
        <taxon>Sclerotinia</taxon>
    </lineage>
</organism>
<evidence type="ECO:0000313" key="2">
    <source>
        <dbReference type="EMBL" id="APA12811.1"/>
    </source>
</evidence>
<accession>A0A1D9QD31</accession>
<dbReference type="AlphaFoldDB" id="A0A1D9QD31"/>
<gene>
    <name evidence="2" type="ORF">sscle_10g075810</name>
</gene>
<sequence length="83" mass="9082">MGSNHQAGGQNTAKSIAIENTPLLSSTRNDTPIIEEVVVDNDDDSTGTDIDTNEFDLLMYRNHSGKIIYTSKFPNPSSSQPRI</sequence>
<name>A0A1D9QD31_SCLS1</name>
<protein>
    <submittedName>
        <fullName evidence="2">Uncharacterized protein</fullName>
    </submittedName>
</protein>
<dbReference type="RefSeq" id="XP_001590516.1">
    <property type="nucleotide sequence ID" value="XM_001590466.1"/>
</dbReference>
<evidence type="ECO:0000313" key="3">
    <source>
        <dbReference type="Proteomes" id="UP000177798"/>
    </source>
</evidence>